<feature type="transmembrane region" description="Helical" evidence="20">
    <location>
        <begin position="46"/>
        <end position="69"/>
    </location>
</feature>
<dbReference type="GO" id="GO:0007155">
    <property type="term" value="P:cell adhesion"/>
    <property type="evidence" value="ECO:0007669"/>
    <property type="project" value="UniProtKB-KW"/>
</dbReference>
<keyword evidence="17" id="KW-0966">Cell projection</keyword>
<dbReference type="GO" id="GO:0030175">
    <property type="term" value="C:filopodium"/>
    <property type="evidence" value="ECO:0007669"/>
    <property type="project" value="UniProtKB-SubCell"/>
</dbReference>
<accession>V8NGJ9</accession>
<keyword evidence="11 20" id="KW-0812">Transmembrane</keyword>
<evidence type="ECO:0000313" key="21">
    <source>
        <dbReference type="EMBL" id="ETE61404.1"/>
    </source>
</evidence>
<dbReference type="GO" id="GO:0032534">
    <property type="term" value="P:regulation of microvillus assembly"/>
    <property type="evidence" value="ECO:0007669"/>
    <property type="project" value="TreeGrafter"/>
</dbReference>
<keyword evidence="14 20" id="KW-1133">Transmembrane helix</keyword>
<dbReference type="GO" id="GO:0031528">
    <property type="term" value="C:microvillus membrane"/>
    <property type="evidence" value="ECO:0007669"/>
    <property type="project" value="TreeGrafter"/>
</dbReference>
<evidence type="ECO:0000256" key="3">
    <source>
        <dbReference type="ARBA" id="ARBA00004285"/>
    </source>
</evidence>
<dbReference type="GO" id="GO:0045121">
    <property type="term" value="C:membrane raft"/>
    <property type="evidence" value="ECO:0007669"/>
    <property type="project" value="UniProtKB-SubCell"/>
</dbReference>
<evidence type="ECO:0000256" key="20">
    <source>
        <dbReference type="SAM" id="Phobius"/>
    </source>
</evidence>
<dbReference type="PANTHER" id="PTHR12067:SF5">
    <property type="entry name" value="PODOCALYXIN"/>
    <property type="match status" value="1"/>
</dbReference>
<dbReference type="Proteomes" id="UP000018936">
    <property type="component" value="Unassembled WGS sequence"/>
</dbReference>
<keyword evidence="10" id="KW-1003">Cell membrane</keyword>
<feature type="region of interest" description="Disordered" evidence="19">
    <location>
        <begin position="76"/>
        <end position="121"/>
    </location>
</feature>
<evidence type="ECO:0000256" key="7">
    <source>
        <dbReference type="ARBA" id="ARBA00004510"/>
    </source>
</evidence>
<comment type="subcellular location">
    <subcellularLocation>
        <location evidence="2">Apical cell membrane</location>
    </subcellularLocation>
    <subcellularLocation>
        <location evidence="6">Cell projection</location>
        <location evidence="6">Filopodium</location>
    </subcellularLocation>
    <subcellularLocation>
        <location evidence="7">Cell projection</location>
        <location evidence="7">Lamellipodium</location>
    </subcellularLocation>
    <subcellularLocation>
        <location evidence="1">Cell projection</location>
        <location evidence="1">Microvillus</location>
    </subcellularLocation>
    <subcellularLocation>
        <location evidence="4">Cell projection</location>
        <location evidence="4">Ruffle</location>
    </subcellularLocation>
    <subcellularLocation>
        <location evidence="3">Membrane raft</location>
    </subcellularLocation>
    <subcellularLocation>
        <location evidence="5">Membrane</location>
        <topology evidence="5">Single-pass type I membrane protein</topology>
    </subcellularLocation>
</comment>
<dbReference type="GO" id="GO:0030027">
    <property type="term" value="C:lamellipodium"/>
    <property type="evidence" value="ECO:0007669"/>
    <property type="project" value="UniProtKB-SubCell"/>
</dbReference>
<dbReference type="Pfam" id="PF06365">
    <property type="entry name" value="CD34_antigen"/>
    <property type="match status" value="1"/>
</dbReference>
<feature type="compositionally biased region" description="Basic and acidic residues" evidence="19">
    <location>
        <begin position="76"/>
        <end position="106"/>
    </location>
</feature>
<dbReference type="OrthoDB" id="9948358at2759"/>
<evidence type="ECO:0000256" key="2">
    <source>
        <dbReference type="ARBA" id="ARBA00004221"/>
    </source>
</evidence>
<evidence type="ECO:0000256" key="18">
    <source>
        <dbReference type="ARBA" id="ARBA00031141"/>
    </source>
</evidence>
<keyword evidence="15 20" id="KW-0472">Membrane</keyword>
<dbReference type="AlphaFoldDB" id="V8NGJ9"/>
<keyword evidence="12" id="KW-0732">Signal</keyword>
<evidence type="ECO:0000313" key="22">
    <source>
        <dbReference type="Proteomes" id="UP000018936"/>
    </source>
</evidence>
<evidence type="ECO:0000256" key="16">
    <source>
        <dbReference type="ARBA" id="ARBA00023180"/>
    </source>
</evidence>
<dbReference type="GO" id="GO:0001726">
    <property type="term" value="C:ruffle"/>
    <property type="evidence" value="ECO:0007669"/>
    <property type="project" value="UniProtKB-SubCell"/>
</dbReference>
<evidence type="ECO:0000256" key="19">
    <source>
        <dbReference type="SAM" id="MobiDB-lite"/>
    </source>
</evidence>
<keyword evidence="16" id="KW-0325">Glycoprotein</keyword>
<dbReference type="GO" id="GO:0016477">
    <property type="term" value="P:cell migration"/>
    <property type="evidence" value="ECO:0007669"/>
    <property type="project" value="InterPro"/>
</dbReference>
<evidence type="ECO:0000256" key="1">
    <source>
        <dbReference type="ARBA" id="ARBA00004105"/>
    </source>
</evidence>
<evidence type="ECO:0000256" key="17">
    <source>
        <dbReference type="ARBA" id="ARBA00023273"/>
    </source>
</evidence>
<evidence type="ECO:0000256" key="14">
    <source>
        <dbReference type="ARBA" id="ARBA00022989"/>
    </source>
</evidence>
<feature type="non-terminal residue" evidence="21">
    <location>
        <position position="1"/>
    </location>
</feature>
<keyword evidence="22" id="KW-1185">Reference proteome</keyword>
<dbReference type="InterPro" id="IPR013836">
    <property type="entry name" value="CD34/Podocalyxin"/>
</dbReference>
<reference evidence="21 22" key="1">
    <citation type="journal article" date="2013" name="Proc. Natl. Acad. Sci. U.S.A.">
        <title>The king cobra genome reveals dynamic gene evolution and adaptation in the snake venom system.</title>
        <authorList>
            <person name="Vonk F.J."/>
            <person name="Casewell N.R."/>
            <person name="Henkel C.V."/>
            <person name="Heimberg A.M."/>
            <person name="Jansen H.J."/>
            <person name="McCleary R.J."/>
            <person name="Kerkkamp H.M."/>
            <person name="Vos R.A."/>
            <person name="Guerreiro I."/>
            <person name="Calvete J.J."/>
            <person name="Wuster W."/>
            <person name="Woods A.E."/>
            <person name="Logan J.M."/>
            <person name="Harrison R.A."/>
            <person name="Castoe T.A."/>
            <person name="de Koning A.P."/>
            <person name="Pollock D.D."/>
            <person name="Yandell M."/>
            <person name="Calderon D."/>
            <person name="Renjifo C."/>
            <person name="Currier R.B."/>
            <person name="Salgado D."/>
            <person name="Pla D."/>
            <person name="Sanz L."/>
            <person name="Hyder A.S."/>
            <person name="Ribeiro J.M."/>
            <person name="Arntzen J.W."/>
            <person name="van den Thillart G.E."/>
            <person name="Boetzer M."/>
            <person name="Pirovano W."/>
            <person name="Dirks R.P."/>
            <person name="Spaink H.P."/>
            <person name="Duboule D."/>
            <person name="McGlinn E."/>
            <person name="Kini R.M."/>
            <person name="Richardson M.K."/>
        </authorList>
    </citation>
    <scope>NUCLEOTIDE SEQUENCE</scope>
    <source>
        <tissue evidence="21">Blood</tissue>
    </source>
</reference>
<dbReference type="InterPro" id="IPR017403">
    <property type="entry name" value="PODXL"/>
</dbReference>
<keyword evidence="13" id="KW-0130">Cell adhesion</keyword>
<evidence type="ECO:0000256" key="12">
    <source>
        <dbReference type="ARBA" id="ARBA00022729"/>
    </source>
</evidence>
<comment type="caution">
    <text evidence="21">The sequence shown here is derived from an EMBL/GenBank/DDBJ whole genome shotgun (WGS) entry which is preliminary data.</text>
</comment>
<evidence type="ECO:0000256" key="6">
    <source>
        <dbReference type="ARBA" id="ARBA00004486"/>
    </source>
</evidence>
<evidence type="ECO:0000256" key="9">
    <source>
        <dbReference type="ARBA" id="ARBA00017371"/>
    </source>
</evidence>
<evidence type="ECO:0000256" key="15">
    <source>
        <dbReference type="ARBA" id="ARBA00023136"/>
    </source>
</evidence>
<evidence type="ECO:0000256" key="10">
    <source>
        <dbReference type="ARBA" id="ARBA00022475"/>
    </source>
</evidence>
<protein>
    <recommendedName>
        <fullName evidence="9">Podocalyxin</fullName>
    </recommendedName>
    <alternativeName>
        <fullName evidence="18">Podocalyxin-like protein 1</fullName>
    </alternativeName>
</protein>
<dbReference type="EMBL" id="AZIM01003929">
    <property type="protein sequence ID" value="ETE61404.1"/>
    <property type="molecule type" value="Genomic_DNA"/>
</dbReference>
<evidence type="ECO:0000256" key="4">
    <source>
        <dbReference type="ARBA" id="ARBA00004466"/>
    </source>
</evidence>
<evidence type="ECO:0000256" key="11">
    <source>
        <dbReference type="ARBA" id="ARBA00022692"/>
    </source>
</evidence>
<dbReference type="GO" id="GO:0022408">
    <property type="term" value="P:negative regulation of cell-cell adhesion"/>
    <property type="evidence" value="ECO:0007669"/>
    <property type="project" value="TreeGrafter"/>
</dbReference>
<organism evidence="21 22">
    <name type="scientific">Ophiophagus hannah</name>
    <name type="common">King cobra</name>
    <name type="synonym">Naja hannah</name>
    <dbReference type="NCBI Taxonomy" id="8665"/>
    <lineage>
        <taxon>Eukaryota</taxon>
        <taxon>Metazoa</taxon>
        <taxon>Chordata</taxon>
        <taxon>Craniata</taxon>
        <taxon>Vertebrata</taxon>
        <taxon>Euteleostomi</taxon>
        <taxon>Lepidosauria</taxon>
        <taxon>Squamata</taxon>
        <taxon>Bifurcata</taxon>
        <taxon>Unidentata</taxon>
        <taxon>Episquamata</taxon>
        <taxon>Toxicofera</taxon>
        <taxon>Serpentes</taxon>
        <taxon>Colubroidea</taxon>
        <taxon>Elapidae</taxon>
        <taxon>Elapinae</taxon>
        <taxon>Ophiophagus</taxon>
    </lineage>
</organism>
<proteinExistence type="inferred from homology"/>
<dbReference type="GO" id="GO:0016324">
    <property type="term" value="C:apical plasma membrane"/>
    <property type="evidence" value="ECO:0007669"/>
    <property type="project" value="UniProtKB-SubCell"/>
</dbReference>
<sequence>MEDLKKVAVIKASVQIHQIFFQQFGVNNITYGGQALDAEPKDHLSLPLIITIICMAASLLLIAAIYGCCHQRISQRKDQTRKWEDVRSAKENNSKETAERNDKTDQRLVISIKPRHHPSRS</sequence>
<evidence type="ECO:0000256" key="5">
    <source>
        <dbReference type="ARBA" id="ARBA00004479"/>
    </source>
</evidence>
<gene>
    <name evidence="21" type="ORF">L345_12845</name>
</gene>
<comment type="similarity">
    <text evidence="8">Belongs to the podocalyxin family.</text>
</comment>
<name>V8NGJ9_OPHHA</name>
<dbReference type="GO" id="GO:0033634">
    <property type="term" value="P:positive regulation of cell-cell adhesion mediated by integrin"/>
    <property type="evidence" value="ECO:0007669"/>
    <property type="project" value="TreeGrafter"/>
</dbReference>
<evidence type="ECO:0000256" key="8">
    <source>
        <dbReference type="ARBA" id="ARBA00007029"/>
    </source>
</evidence>
<dbReference type="PANTHER" id="PTHR12067">
    <property type="entry name" value="PODOCALYXIN"/>
    <property type="match status" value="1"/>
</dbReference>
<evidence type="ECO:0000256" key="13">
    <source>
        <dbReference type="ARBA" id="ARBA00022889"/>
    </source>
</evidence>